<feature type="region of interest" description="Disordered" evidence="11">
    <location>
        <begin position="333"/>
        <end position="359"/>
    </location>
</feature>
<evidence type="ECO:0000256" key="1">
    <source>
        <dbReference type="ARBA" id="ARBA00004479"/>
    </source>
</evidence>
<evidence type="ECO:0000313" key="14">
    <source>
        <dbReference type="EMBL" id="RXH81212.1"/>
    </source>
</evidence>
<dbReference type="InterPro" id="IPR001220">
    <property type="entry name" value="Legume_lectin_dom"/>
</dbReference>
<keyword evidence="3" id="KW-0812">Transmembrane</keyword>
<evidence type="ECO:0000256" key="3">
    <source>
        <dbReference type="ARBA" id="ARBA00022692"/>
    </source>
</evidence>
<evidence type="ECO:0000256" key="10">
    <source>
        <dbReference type="ARBA" id="ARBA00023170"/>
    </source>
</evidence>
<keyword evidence="8" id="KW-1133">Transmembrane helix</keyword>
<keyword evidence="7" id="KW-0067">ATP-binding</keyword>
<dbReference type="AlphaFoldDB" id="A0A498IGE0"/>
<reference evidence="14 15" key="1">
    <citation type="submission" date="2018-10" db="EMBL/GenBank/DDBJ databases">
        <title>A high-quality apple genome assembly.</title>
        <authorList>
            <person name="Hu J."/>
        </authorList>
    </citation>
    <scope>NUCLEOTIDE SEQUENCE [LARGE SCALE GENOMIC DNA]</scope>
    <source>
        <strain evidence="15">cv. HFTH1</strain>
        <tissue evidence="14">Young leaf</tissue>
    </source>
</reference>
<dbReference type="InterPro" id="IPR001245">
    <property type="entry name" value="Ser-Thr/Tyr_kinase_cat_dom"/>
</dbReference>
<keyword evidence="9" id="KW-0472">Membrane</keyword>
<evidence type="ECO:0000256" key="11">
    <source>
        <dbReference type="SAM" id="MobiDB-lite"/>
    </source>
</evidence>
<dbReference type="GO" id="GO:0005524">
    <property type="term" value="F:ATP binding"/>
    <property type="evidence" value="ECO:0007669"/>
    <property type="project" value="UniProtKB-KW"/>
</dbReference>
<dbReference type="Proteomes" id="UP000290289">
    <property type="component" value="Chromosome 12"/>
</dbReference>
<accession>A0A498IGE0</accession>
<dbReference type="PANTHER" id="PTHR27007">
    <property type="match status" value="1"/>
</dbReference>
<dbReference type="GO" id="GO:0016020">
    <property type="term" value="C:membrane"/>
    <property type="evidence" value="ECO:0007669"/>
    <property type="project" value="UniProtKB-SubCell"/>
</dbReference>
<dbReference type="InterPro" id="IPR050528">
    <property type="entry name" value="L-type_Lectin-RKs"/>
</dbReference>
<protein>
    <recommendedName>
        <fullName evidence="16">Legume lectin domain-containing protein</fullName>
    </recommendedName>
</protein>
<evidence type="ECO:0000313" key="15">
    <source>
        <dbReference type="Proteomes" id="UP000290289"/>
    </source>
</evidence>
<dbReference type="GO" id="GO:0004672">
    <property type="term" value="F:protein kinase activity"/>
    <property type="evidence" value="ECO:0007669"/>
    <property type="project" value="InterPro"/>
</dbReference>
<evidence type="ECO:0000256" key="2">
    <source>
        <dbReference type="ARBA" id="ARBA00007606"/>
    </source>
</evidence>
<keyword evidence="4" id="KW-0732">Signal</keyword>
<evidence type="ECO:0000256" key="7">
    <source>
        <dbReference type="ARBA" id="ARBA00022840"/>
    </source>
</evidence>
<dbReference type="Pfam" id="PF07714">
    <property type="entry name" value="PK_Tyr_Ser-Thr"/>
    <property type="match status" value="1"/>
</dbReference>
<comment type="caution">
    <text evidence="14">The sequence shown here is derived from an EMBL/GenBank/DDBJ whole genome shotgun (WGS) entry which is preliminary data.</text>
</comment>
<evidence type="ECO:0000259" key="12">
    <source>
        <dbReference type="Pfam" id="PF00139"/>
    </source>
</evidence>
<dbReference type="GO" id="GO:0006952">
    <property type="term" value="P:defense response"/>
    <property type="evidence" value="ECO:0007669"/>
    <property type="project" value="UniProtKB-ARBA"/>
</dbReference>
<evidence type="ECO:0000256" key="5">
    <source>
        <dbReference type="ARBA" id="ARBA00022734"/>
    </source>
</evidence>
<evidence type="ECO:0008006" key="16">
    <source>
        <dbReference type="Google" id="ProtNLM"/>
    </source>
</evidence>
<feature type="domain" description="Legume lectin" evidence="12">
    <location>
        <begin position="1"/>
        <end position="125"/>
    </location>
</feature>
<dbReference type="EMBL" id="RDQH01000338">
    <property type="protein sequence ID" value="RXH81212.1"/>
    <property type="molecule type" value="Genomic_DNA"/>
</dbReference>
<dbReference type="Pfam" id="PF00139">
    <property type="entry name" value="Lectin_legB"/>
    <property type="match status" value="1"/>
</dbReference>
<evidence type="ECO:0000256" key="8">
    <source>
        <dbReference type="ARBA" id="ARBA00022989"/>
    </source>
</evidence>
<name>A0A498IGE0_MALDO</name>
<keyword evidence="6" id="KW-0547">Nucleotide-binding</keyword>
<evidence type="ECO:0000256" key="4">
    <source>
        <dbReference type="ARBA" id="ARBA00022729"/>
    </source>
</evidence>
<dbReference type="Gene3D" id="2.60.120.200">
    <property type="match status" value="1"/>
</dbReference>
<keyword evidence="15" id="KW-1185">Reference proteome</keyword>
<dbReference type="GO" id="GO:0030246">
    <property type="term" value="F:carbohydrate binding"/>
    <property type="evidence" value="ECO:0007669"/>
    <property type="project" value="UniProtKB-KW"/>
</dbReference>
<keyword evidence="10" id="KW-0675">Receptor</keyword>
<evidence type="ECO:0000256" key="9">
    <source>
        <dbReference type="ARBA" id="ARBA00023136"/>
    </source>
</evidence>
<feature type="domain" description="Serine-threonine/tyrosine-protein kinase catalytic" evidence="13">
    <location>
        <begin position="197"/>
        <end position="310"/>
    </location>
</feature>
<dbReference type="InterPro" id="IPR011009">
    <property type="entry name" value="Kinase-like_dom_sf"/>
</dbReference>
<dbReference type="SUPFAM" id="SSF56112">
    <property type="entry name" value="Protein kinase-like (PK-like)"/>
    <property type="match status" value="1"/>
</dbReference>
<evidence type="ECO:0000259" key="13">
    <source>
        <dbReference type="Pfam" id="PF07714"/>
    </source>
</evidence>
<sequence>MAIEFDTRKSYAEDVDDNHVGLDVNSVYSIQQVPLLGYGVNVSSATDYTVRIKYANQNITVFVPQTNETREGMENAPVLSHTLDLSTYLSHEVYVGFSASTGNNTQLNCILSWKFNSLHIDENSNLMWVWIMVPVVVLLLTRRGEKEDVLPRIQDEIQTTSMAPKKFKLKKLQRATGRLIPRTSSEKGLLGDKKIAIKRVSKNSRQGYMSPETFLTGKATVEMDVYAFGVLMLEVVCGRRPGNQNEQNNYNNSIVYWLQDLYSRGRILEAVDSRMDGDIDEDDMAYMMMLRLSCCHPNPHERPSMRTVLMVLTKEDDPPALLQERPAFVWPAMPPSFKDDTESDVAGGQLTPLTELNGR</sequence>
<dbReference type="Gene3D" id="1.10.510.10">
    <property type="entry name" value="Transferase(Phosphotransferase) domain 1"/>
    <property type="match status" value="1"/>
</dbReference>
<dbReference type="SUPFAM" id="SSF49899">
    <property type="entry name" value="Concanavalin A-like lectins/glucanases"/>
    <property type="match status" value="1"/>
</dbReference>
<proteinExistence type="inferred from homology"/>
<gene>
    <name evidence="14" type="ORF">DVH24_005126</name>
</gene>
<comment type="similarity">
    <text evidence="2">Belongs to the leguminous lectin family.</text>
</comment>
<keyword evidence="5" id="KW-0430">Lectin</keyword>
<comment type="subcellular location">
    <subcellularLocation>
        <location evidence="1">Membrane</location>
        <topology evidence="1">Single-pass type I membrane protein</topology>
    </subcellularLocation>
</comment>
<organism evidence="14 15">
    <name type="scientific">Malus domestica</name>
    <name type="common">Apple</name>
    <name type="synonym">Pyrus malus</name>
    <dbReference type="NCBI Taxonomy" id="3750"/>
    <lineage>
        <taxon>Eukaryota</taxon>
        <taxon>Viridiplantae</taxon>
        <taxon>Streptophyta</taxon>
        <taxon>Embryophyta</taxon>
        <taxon>Tracheophyta</taxon>
        <taxon>Spermatophyta</taxon>
        <taxon>Magnoliopsida</taxon>
        <taxon>eudicotyledons</taxon>
        <taxon>Gunneridae</taxon>
        <taxon>Pentapetalae</taxon>
        <taxon>rosids</taxon>
        <taxon>fabids</taxon>
        <taxon>Rosales</taxon>
        <taxon>Rosaceae</taxon>
        <taxon>Amygdaloideae</taxon>
        <taxon>Maleae</taxon>
        <taxon>Malus</taxon>
    </lineage>
</organism>
<dbReference type="InterPro" id="IPR013320">
    <property type="entry name" value="ConA-like_dom_sf"/>
</dbReference>
<evidence type="ECO:0000256" key="6">
    <source>
        <dbReference type="ARBA" id="ARBA00022741"/>
    </source>
</evidence>